<dbReference type="EMBL" id="AYKF01000144">
    <property type="protein sequence ID" value="ROO22688.1"/>
    <property type="molecule type" value="Genomic_DNA"/>
</dbReference>
<gene>
    <name evidence="1" type="ORF">SAHL_17295</name>
</gene>
<dbReference type="Proteomes" id="UP000285123">
    <property type="component" value="Unassembled WGS sequence"/>
</dbReference>
<evidence type="ECO:0000313" key="2">
    <source>
        <dbReference type="Proteomes" id="UP000285123"/>
    </source>
</evidence>
<accession>A0A423PDG4</accession>
<evidence type="ECO:0000313" key="1">
    <source>
        <dbReference type="EMBL" id="ROO22688.1"/>
    </source>
</evidence>
<reference evidence="1 2" key="1">
    <citation type="submission" date="2013-10" db="EMBL/GenBank/DDBJ databases">
        <title>Salinisphaera halophila YIM 95161 Genome Sequencing.</title>
        <authorList>
            <person name="Lai Q."/>
            <person name="Li C."/>
            <person name="Shao Z."/>
        </authorList>
    </citation>
    <scope>NUCLEOTIDE SEQUENCE [LARGE SCALE GENOMIC DNA]</scope>
    <source>
        <strain evidence="1 2">YIM 95161</strain>
    </source>
</reference>
<protein>
    <submittedName>
        <fullName evidence="1">Uncharacterized protein</fullName>
    </submittedName>
</protein>
<sequence>MVDLGIVDNQASETDVNSVRLQSIYLIDCHQFGERQAYVVASTQTLDQSRELLVQKRRDKADPQRIIACFG</sequence>
<comment type="caution">
    <text evidence="1">The sequence shown here is derived from an EMBL/GenBank/DDBJ whole genome shotgun (WGS) entry which is preliminary data.</text>
</comment>
<dbReference type="AlphaFoldDB" id="A0A423PDG4"/>
<name>A0A423PDG4_9GAMM</name>
<proteinExistence type="predicted"/>
<organism evidence="1 2">
    <name type="scientific">Salinisphaera orenii YIM 95161</name>
    <dbReference type="NCBI Taxonomy" id="1051139"/>
    <lineage>
        <taxon>Bacteria</taxon>
        <taxon>Pseudomonadati</taxon>
        <taxon>Pseudomonadota</taxon>
        <taxon>Gammaproteobacteria</taxon>
        <taxon>Salinisphaerales</taxon>
        <taxon>Salinisphaeraceae</taxon>
        <taxon>Salinisphaera</taxon>
    </lineage>
</organism>